<evidence type="ECO:0000256" key="5">
    <source>
        <dbReference type="ARBA" id="ARBA00022502"/>
    </source>
</evidence>
<evidence type="ECO:0000313" key="12">
    <source>
        <dbReference type="Proteomes" id="UP000238350"/>
    </source>
</evidence>
<comment type="caution">
    <text evidence="11">The sequence shown here is derived from an EMBL/GenBank/DDBJ whole genome shotgun (WGS) entry which is preliminary data.</text>
</comment>
<dbReference type="GO" id="GO:0005789">
    <property type="term" value="C:endoplasmic reticulum membrane"/>
    <property type="evidence" value="ECO:0007669"/>
    <property type="project" value="UniProtKB-SubCell"/>
</dbReference>
<protein>
    <recommendedName>
        <fullName evidence="4">Glycosylphosphatidylinositol anchor biosynthesis protein 11</fullName>
    </recommendedName>
</protein>
<evidence type="ECO:0000256" key="9">
    <source>
        <dbReference type="ARBA" id="ARBA00023136"/>
    </source>
</evidence>
<gene>
    <name evidence="11" type="ORF">B9G98_01565</name>
</gene>
<evidence type="ECO:0000256" key="6">
    <source>
        <dbReference type="ARBA" id="ARBA00022692"/>
    </source>
</evidence>
<organism evidence="11 12">
    <name type="scientific">Wickerhamiella sorbophila</name>
    <dbReference type="NCBI Taxonomy" id="45607"/>
    <lineage>
        <taxon>Eukaryota</taxon>
        <taxon>Fungi</taxon>
        <taxon>Dikarya</taxon>
        <taxon>Ascomycota</taxon>
        <taxon>Saccharomycotina</taxon>
        <taxon>Dipodascomycetes</taxon>
        <taxon>Dipodascales</taxon>
        <taxon>Trichomonascaceae</taxon>
        <taxon>Wickerhamiella</taxon>
    </lineage>
</organism>
<feature type="transmembrane region" description="Helical" evidence="10">
    <location>
        <begin position="49"/>
        <end position="73"/>
    </location>
</feature>
<keyword evidence="6 10" id="KW-0812">Transmembrane</keyword>
<name>A0A2T0FG34_9ASCO</name>
<evidence type="ECO:0000256" key="10">
    <source>
        <dbReference type="SAM" id="Phobius"/>
    </source>
</evidence>
<evidence type="ECO:0000256" key="2">
    <source>
        <dbReference type="ARBA" id="ARBA00004687"/>
    </source>
</evidence>
<dbReference type="STRING" id="45607.A0A2T0FG34"/>
<feature type="transmembrane region" description="Helical" evidence="10">
    <location>
        <begin position="79"/>
        <end position="101"/>
    </location>
</feature>
<comment type="similarity">
    <text evidence="3">Belongs to the PIGF family.</text>
</comment>
<sequence>MLFYFFLALTLIVEPWLEKFTLETLLRGLPVVCSFATLTCLVKRFDLYSAVLSTVLSVLLTPAMLAGLVLFGGSLVERLHLSILAAAHISVIGLQPFIFTYGLDSEAWSRALSFSLPFDDAYLGFLGAFVGAWLGAVPIVLDWDRTWQEYPITIVVGAYLGSSICGFYGAVREKTDAEIKLAAKLSAKAEKSSKVQRQAKKKLD</sequence>
<evidence type="ECO:0000256" key="8">
    <source>
        <dbReference type="ARBA" id="ARBA00022989"/>
    </source>
</evidence>
<evidence type="ECO:0000256" key="3">
    <source>
        <dbReference type="ARBA" id="ARBA00007978"/>
    </source>
</evidence>
<keyword evidence="12" id="KW-1185">Reference proteome</keyword>
<keyword evidence="8 10" id="KW-1133">Transmembrane helix</keyword>
<feature type="transmembrane region" description="Helical" evidence="10">
    <location>
        <begin position="121"/>
        <end position="140"/>
    </location>
</feature>
<comment type="subcellular location">
    <subcellularLocation>
        <location evidence="1">Endoplasmic reticulum membrane</location>
        <topology evidence="1">Multi-pass membrane protein</topology>
    </subcellularLocation>
</comment>
<reference evidence="11 12" key="1">
    <citation type="submission" date="2017-04" db="EMBL/GenBank/DDBJ databases">
        <title>Genome sequencing of [Candida] sorbophila.</title>
        <authorList>
            <person name="Ahn J.O."/>
        </authorList>
    </citation>
    <scope>NUCLEOTIDE SEQUENCE [LARGE SCALE GENOMIC DNA]</scope>
    <source>
        <strain evidence="11 12">DS02</strain>
    </source>
</reference>
<dbReference type="GO" id="GO:0006506">
    <property type="term" value="P:GPI anchor biosynthetic process"/>
    <property type="evidence" value="ECO:0007669"/>
    <property type="project" value="UniProtKB-UniPathway"/>
</dbReference>
<dbReference type="AlphaFoldDB" id="A0A2T0FG34"/>
<evidence type="ECO:0000256" key="4">
    <source>
        <dbReference type="ARBA" id="ARBA00020927"/>
    </source>
</evidence>
<proteinExistence type="inferred from homology"/>
<evidence type="ECO:0000313" key="11">
    <source>
        <dbReference type="EMBL" id="PRT53945.1"/>
    </source>
</evidence>
<keyword evidence="7" id="KW-0256">Endoplasmic reticulum</keyword>
<keyword evidence="9 10" id="KW-0472">Membrane</keyword>
<dbReference type="InterPro" id="IPR009580">
    <property type="entry name" value="GPI_biosynthesis_protein_Pig-F"/>
</dbReference>
<dbReference type="Pfam" id="PF06699">
    <property type="entry name" value="PIG-F"/>
    <property type="match status" value="1"/>
</dbReference>
<dbReference type="RefSeq" id="XP_024663891.1">
    <property type="nucleotide sequence ID" value="XM_024808123.1"/>
</dbReference>
<dbReference type="GeneID" id="36515314"/>
<dbReference type="Proteomes" id="UP000238350">
    <property type="component" value="Unassembled WGS sequence"/>
</dbReference>
<evidence type="ECO:0000256" key="7">
    <source>
        <dbReference type="ARBA" id="ARBA00022824"/>
    </source>
</evidence>
<comment type="pathway">
    <text evidence="2">Glycolipid biosynthesis; glycosylphosphatidylinositol-anchor biosynthesis.</text>
</comment>
<dbReference type="OrthoDB" id="17366at2759"/>
<accession>A0A2T0FG34</accession>
<dbReference type="EMBL" id="NDIQ01000001">
    <property type="protein sequence ID" value="PRT53945.1"/>
    <property type="molecule type" value="Genomic_DNA"/>
</dbReference>
<keyword evidence="5" id="KW-0337">GPI-anchor biosynthesis</keyword>
<evidence type="ECO:0000256" key="1">
    <source>
        <dbReference type="ARBA" id="ARBA00004477"/>
    </source>
</evidence>
<feature type="transmembrane region" description="Helical" evidence="10">
    <location>
        <begin position="152"/>
        <end position="171"/>
    </location>
</feature>
<dbReference type="UniPathway" id="UPA00196"/>